<dbReference type="Proteomes" id="UP001467690">
    <property type="component" value="Unassembled WGS sequence"/>
</dbReference>
<organism evidence="1 2">
    <name type="scientific">Catenovulum sediminis</name>
    <dbReference type="NCBI Taxonomy" id="1740262"/>
    <lineage>
        <taxon>Bacteria</taxon>
        <taxon>Pseudomonadati</taxon>
        <taxon>Pseudomonadota</taxon>
        <taxon>Gammaproteobacteria</taxon>
        <taxon>Alteromonadales</taxon>
        <taxon>Alteromonadaceae</taxon>
        <taxon>Catenovulum</taxon>
    </lineage>
</organism>
<dbReference type="Pfam" id="PF05159">
    <property type="entry name" value="Capsule_synth"/>
    <property type="match status" value="1"/>
</dbReference>
<comment type="caution">
    <text evidence="1">The sequence shown here is derived from an EMBL/GenBank/DDBJ whole genome shotgun (WGS) entry which is preliminary data.</text>
</comment>
<evidence type="ECO:0000313" key="1">
    <source>
        <dbReference type="EMBL" id="MER2493333.1"/>
    </source>
</evidence>
<dbReference type="CDD" id="cd16441">
    <property type="entry name" value="beta_Kdo_transferase_KpsS"/>
    <property type="match status" value="1"/>
</dbReference>
<evidence type="ECO:0000313" key="2">
    <source>
        <dbReference type="Proteomes" id="UP001467690"/>
    </source>
</evidence>
<dbReference type="InterPro" id="IPR007833">
    <property type="entry name" value="Capsule_polysaccharide_synth"/>
</dbReference>
<gene>
    <name evidence="1" type="ORF">ABS311_15745</name>
</gene>
<keyword evidence="2" id="KW-1185">Reference proteome</keyword>
<protein>
    <submittedName>
        <fullName evidence="1">Capsular biosynthesis protein</fullName>
    </submittedName>
</protein>
<accession>A0ABV1RK70</accession>
<reference evidence="1 2" key="1">
    <citation type="submission" date="2024-06" db="EMBL/GenBank/DDBJ databases">
        <authorList>
            <person name="Chen R.Y."/>
        </authorList>
    </citation>
    <scope>NUCLEOTIDE SEQUENCE [LARGE SCALE GENOMIC DNA]</scope>
    <source>
        <strain evidence="1 2">D2</strain>
    </source>
</reference>
<sequence>MSNILFLQGPLGPFFGKLAKKLTQLGNTTYKINFNGGDALYSGAEHVFNYRGSLNSWQRYLAMFVRRNKIHAVVLYGDCRKYHSVAKDVCHKYGIEFWVFEEGYIRPDYITLENGGVNANSPLVISSKTDAESLMATQHELARVPEVAFGQTFFQRLFYSTAYYFAKTMSKKWLANDGHHRGYSALEEAQYWMCSIYRKWKYKLTQSNLDKWIVENWSGQYFLIPLQVHCDSQIIAHSDYHDVKEFVRRVLVSFALHAPADKKLVFKHHPMDRGFRHYGKLIRRIAAKLNISERVIYGHELHLPTLLKNCVGTVTVNSTVGLSSLHHHKPTKVMGRANYNIKGLTSYQPLEQFWSHPCQVDTAFFTAYKQALKTHTQINGSFYRNIDTTVDHVVEFLINRQVKVTVNRNKVNANRAKQSDYLLDFDELDSVNH</sequence>
<name>A0ABV1RK70_9ALTE</name>
<proteinExistence type="predicted"/>
<dbReference type="EMBL" id="JBELOE010000259">
    <property type="protein sequence ID" value="MER2493333.1"/>
    <property type="molecule type" value="Genomic_DNA"/>
</dbReference>
<dbReference type="RefSeq" id="WP_143870553.1">
    <property type="nucleotide sequence ID" value="NZ_CP041660.1"/>
</dbReference>